<dbReference type="EMBL" id="FMIA01000002">
    <property type="protein sequence ID" value="SCL57040.1"/>
    <property type="molecule type" value="Genomic_DNA"/>
</dbReference>
<dbReference type="Pfam" id="PF00581">
    <property type="entry name" value="Rhodanese"/>
    <property type="match status" value="1"/>
</dbReference>
<dbReference type="RefSeq" id="WP_091438933.1">
    <property type="nucleotide sequence ID" value="NZ_BMMJ01000018.1"/>
</dbReference>
<dbReference type="STRING" id="683228.GA0070617_3418"/>
<accession>A0A1C6UST2</accession>
<feature type="domain" description="Rhodanese" evidence="1">
    <location>
        <begin position="43"/>
        <end position="141"/>
    </location>
</feature>
<dbReference type="InterPro" id="IPR001763">
    <property type="entry name" value="Rhodanese-like_dom"/>
</dbReference>
<evidence type="ECO:0000313" key="3">
    <source>
        <dbReference type="Proteomes" id="UP000198937"/>
    </source>
</evidence>
<dbReference type="Proteomes" id="UP000198937">
    <property type="component" value="Unassembled WGS sequence"/>
</dbReference>
<dbReference type="PROSITE" id="PS50206">
    <property type="entry name" value="RHODANESE_3"/>
    <property type="match status" value="1"/>
</dbReference>
<keyword evidence="2" id="KW-0808">Transferase</keyword>
<sequence length="163" mass="17180">MSQTDVSPTACPSPPGSRGIDEILAAARARLRRLDPEQAHLAHRDGAVLVDIRPAAQRAAHGSVPGALIVERNVLEWRFDPRSAARLPGVTDYDLPVLVLCQEGYTSSLAAAALQDLGLHRATDVIGGFMAWRIAGLPAFGPDPIHRPSPVASPVTAGAAYLP</sequence>
<dbReference type="OrthoDB" id="4828183at2"/>
<dbReference type="SMART" id="SM00450">
    <property type="entry name" value="RHOD"/>
    <property type="match status" value="1"/>
</dbReference>
<evidence type="ECO:0000259" key="1">
    <source>
        <dbReference type="PROSITE" id="PS50206"/>
    </source>
</evidence>
<dbReference type="InterPro" id="IPR036873">
    <property type="entry name" value="Rhodanese-like_dom_sf"/>
</dbReference>
<dbReference type="Gene3D" id="3.40.250.10">
    <property type="entry name" value="Rhodanese-like domain"/>
    <property type="match status" value="1"/>
</dbReference>
<proteinExistence type="predicted"/>
<gene>
    <name evidence="2" type="ORF">GA0070617_3418</name>
</gene>
<protein>
    <submittedName>
        <fullName evidence="2">Rhodanese-related sulfurtransferase</fullName>
    </submittedName>
</protein>
<name>A0A1C6UST2_9ACTN</name>
<dbReference type="GO" id="GO:0016740">
    <property type="term" value="F:transferase activity"/>
    <property type="evidence" value="ECO:0007669"/>
    <property type="project" value="UniProtKB-KW"/>
</dbReference>
<keyword evidence="3" id="KW-1185">Reference proteome</keyword>
<evidence type="ECO:0000313" key="2">
    <source>
        <dbReference type="EMBL" id="SCL57040.1"/>
    </source>
</evidence>
<reference evidence="2 3" key="1">
    <citation type="submission" date="2016-06" db="EMBL/GenBank/DDBJ databases">
        <authorList>
            <person name="Kjaerup R.B."/>
            <person name="Dalgaard T.S."/>
            <person name="Juul-Madsen H.R."/>
        </authorList>
    </citation>
    <scope>NUCLEOTIDE SEQUENCE [LARGE SCALE GENOMIC DNA]</scope>
    <source>
        <strain evidence="2 3">DSM 45577</strain>
    </source>
</reference>
<dbReference type="AlphaFoldDB" id="A0A1C6UST2"/>
<dbReference type="SUPFAM" id="SSF52821">
    <property type="entry name" value="Rhodanese/Cell cycle control phosphatase"/>
    <property type="match status" value="1"/>
</dbReference>
<organism evidence="2 3">
    <name type="scientific">Micromonospora yangpuensis</name>
    <dbReference type="NCBI Taxonomy" id="683228"/>
    <lineage>
        <taxon>Bacteria</taxon>
        <taxon>Bacillati</taxon>
        <taxon>Actinomycetota</taxon>
        <taxon>Actinomycetes</taxon>
        <taxon>Micromonosporales</taxon>
        <taxon>Micromonosporaceae</taxon>
        <taxon>Micromonospora</taxon>
    </lineage>
</organism>